<comment type="subcellular location">
    <subcellularLocation>
        <location evidence="1">Nucleus</location>
    </subcellularLocation>
</comment>
<evidence type="ECO:0000256" key="3">
    <source>
        <dbReference type="ARBA" id="ARBA00023125"/>
    </source>
</evidence>
<accession>A0ABQ8CXL5</accession>
<evidence type="ECO:0000313" key="7">
    <source>
        <dbReference type="EMBL" id="KAH0921856.1"/>
    </source>
</evidence>
<evidence type="ECO:0000256" key="5">
    <source>
        <dbReference type="ARBA" id="ARBA00023242"/>
    </source>
</evidence>
<dbReference type="SUPFAM" id="SSF55455">
    <property type="entry name" value="SRF-like"/>
    <property type="match status" value="1"/>
</dbReference>
<evidence type="ECO:0000256" key="1">
    <source>
        <dbReference type="ARBA" id="ARBA00004123"/>
    </source>
</evidence>
<keyword evidence="8" id="KW-1185">Reference proteome</keyword>
<dbReference type="InterPro" id="IPR036879">
    <property type="entry name" value="TF_MADSbox_sf"/>
</dbReference>
<keyword evidence="3" id="KW-0238">DNA-binding</keyword>
<dbReference type="Pfam" id="PF00319">
    <property type="entry name" value="SRF-TF"/>
    <property type="match status" value="1"/>
</dbReference>
<dbReference type="PRINTS" id="PR00404">
    <property type="entry name" value="MADSDOMAIN"/>
</dbReference>
<keyword evidence="2" id="KW-0805">Transcription regulation</keyword>
<name>A0ABQ8CXL5_BRANA</name>
<dbReference type="PROSITE" id="PS50066">
    <property type="entry name" value="MADS_BOX_2"/>
    <property type="match status" value="1"/>
</dbReference>
<sequence>MGRAHKPLVDVLSLSHGPTEFEGCPFAASTSFPSSLCSTVNVFEQDMGRVKLEIKRLESTGNRQVTYSKRKCGILKKAKELSILCDIDILLLMFSPTGKPTMLHGQHSCIEEVISKFAQLTPQERTKRKLESLEALKKTFKKLDHDINIPEFLGARNQTIESLSNQVAIFQAQLMECHRRLSCWTNIDRIENTEHLTLLEESLRKSIERIQFHKEHHGKNQLLPIECTTTQALKKTFKKLDHDINIPEFLGASCWTNIDRIENTEHLTLLEESLRKSIERIQFHKEHHGKNQLLPIECTTTQVKAFKLQFHSGILPLAMGDNNSMQEAHSMSWLPDKDNQQTILPGDSSFIPHREMDGSIPVYTNCFFESVKQEYQKCINPGQQFELLGQQGNGFLGLQQIGEEYSYPTPFGTTLGMEEDQENEIKTEMEFKNLQQQQDPSSMFDPTASSSSCFQIPLDQPMFATDLHHHHQNWVSGSMFGQTSYNQALKKTFKKLDHDVNIHEFLGARNQTIKGRSNHVAIFQAQLMEFHRSLRPKLPLVMGGNNAMQEAHSMTWLPDNSNQQTILHDCFFESVKQEDQKCNKPGQKFEQFEQQGDGCLGFEYIGEEYLYPTHLVLLLEWKKALKKTFKKLDHDINIPEFLGARNQTIESLSNQVAIFQAQLMECHRRLSCWTNIDRIENTEHLTLLEESLRKSIERIQFHKEHHGKNQLLPIECTTTQVKAFKLQFHSGILPLAMGDNNSMQEAHSMSWLPDKDNQQTILPGDSSFIPHREMDGSIPVYTNCFFESVKQEDQKCINPGQQFELLGQQGNGFLGLQQIGEEYSYPTPFGTTLGMEEDQENEIKTEMAFKNLQQQQDPSSMFDPTASSSSCFQIPLDQPMFATDLHHHHQNWVSGSMFGQTSYNQALKKTFKKLDHDEQGTCYDFIYHTFVVNKPLIWCLLFMLKESNYQGILLKFLLPLPPRQGRSNHVAIFQAQLMEFHRSLRPKFFNYLEIQFQSYLSLLLLMVAVFSCWTNINKIENAEHLIFLEESLRKSIEKVQFHKLPLVMGGNNAMQEAHSMTWLPDNSNQQTILHGDFSFLPNRNATNLDKNLSSLNSKEMVVWVSNILGKNICILHIWYYSWNGRRSRGEKN</sequence>
<comment type="caution">
    <text evidence="7">The sequence shown here is derived from an EMBL/GenBank/DDBJ whole genome shotgun (WGS) entry which is preliminary data.</text>
</comment>
<dbReference type="PANTHER" id="PTHR48019">
    <property type="entry name" value="SERUM RESPONSE FACTOR HOMOLOG"/>
    <property type="match status" value="1"/>
</dbReference>
<reference evidence="7 8" key="1">
    <citation type="submission" date="2021-05" db="EMBL/GenBank/DDBJ databases">
        <title>Genome Assembly of Synthetic Allotetraploid Brassica napus Reveals Homoeologous Exchanges between Subgenomes.</title>
        <authorList>
            <person name="Davis J.T."/>
        </authorList>
    </citation>
    <scope>NUCLEOTIDE SEQUENCE [LARGE SCALE GENOMIC DNA]</scope>
    <source>
        <strain evidence="8">cv. Da-Ae</strain>
        <tissue evidence="7">Seedling</tissue>
    </source>
</reference>
<evidence type="ECO:0000256" key="2">
    <source>
        <dbReference type="ARBA" id="ARBA00023015"/>
    </source>
</evidence>
<evidence type="ECO:0000256" key="4">
    <source>
        <dbReference type="ARBA" id="ARBA00023163"/>
    </source>
</evidence>
<protein>
    <recommendedName>
        <fullName evidence="6">MADS-box domain-containing protein</fullName>
    </recommendedName>
</protein>
<gene>
    <name evidence="7" type="ORF">HID58_021874</name>
</gene>
<dbReference type="Gene3D" id="3.40.1810.10">
    <property type="entry name" value="Transcription factor, MADS-box"/>
    <property type="match status" value="1"/>
</dbReference>
<dbReference type="InterPro" id="IPR002100">
    <property type="entry name" value="TF_MADSbox"/>
</dbReference>
<evidence type="ECO:0000313" key="8">
    <source>
        <dbReference type="Proteomes" id="UP000824890"/>
    </source>
</evidence>
<evidence type="ECO:0000259" key="6">
    <source>
        <dbReference type="PROSITE" id="PS50066"/>
    </source>
</evidence>
<keyword evidence="4" id="KW-0804">Transcription</keyword>
<dbReference type="Proteomes" id="UP000824890">
    <property type="component" value="Unassembled WGS sequence"/>
</dbReference>
<dbReference type="SMART" id="SM00432">
    <property type="entry name" value="MADS"/>
    <property type="match status" value="1"/>
</dbReference>
<dbReference type="InterPro" id="IPR050142">
    <property type="entry name" value="MADS-box/MEF2_TF"/>
</dbReference>
<dbReference type="EMBL" id="JAGKQM010000006">
    <property type="protein sequence ID" value="KAH0921856.1"/>
    <property type="molecule type" value="Genomic_DNA"/>
</dbReference>
<proteinExistence type="predicted"/>
<feature type="domain" description="MADS-box" evidence="6">
    <location>
        <begin position="47"/>
        <end position="99"/>
    </location>
</feature>
<keyword evidence="5" id="KW-0539">Nucleus</keyword>
<organism evidence="7 8">
    <name type="scientific">Brassica napus</name>
    <name type="common">Rape</name>
    <dbReference type="NCBI Taxonomy" id="3708"/>
    <lineage>
        <taxon>Eukaryota</taxon>
        <taxon>Viridiplantae</taxon>
        <taxon>Streptophyta</taxon>
        <taxon>Embryophyta</taxon>
        <taxon>Tracheophyta</taxon>
        <taxon>Spermatophyta</taxon>
        <taxon>Magnoliopsida</taxon>
        <taxon>eudicotyledons</taxon>
        <taxon>Gunneridae</taxon>
        <taxon>Pentapetalae</taxon>
        <taxon>rosids</taxon>
        <taxon>malvids</taxon>
        <taxon>Brassicales</taxon>
        <taxon>Brassicaceae</taxon>
        <taxon>Brassiceae</taxon>
        <taxon>Brassica</taxon>
    </lineage>
</organism>